<evidence type="ECO:0000259" key="11">
    <source>
        <dbReference type="PROSITE" id="PS51755"/>
    </source>
</evidence>
<name>A0A173UB71_9FIRM</name>
<reference evidence="18 19" key="1">
    <citation type="submission" date="2015-09" db="EMBL/GenBank/DDBJ databases">
        <authorList>
            <consortium name="Pathogen Informatics"/>
        </authorList>
    </citation>
    <scope>NUCLEOTIDE SEQUENCE [LARGE SCALE GENOMIC DNA]</scope>
    <source>
        <strain evidence="13 18">2789STDY5834866</strain>
        <strain evidence="12 19">2789STDY5834962</strain>
    </source>
</reference>
<evidence type="ECO:0000256" key="5">
    <source>
        <dbReference type="ARBA" id="ARBA00023125"/>
    </source>
</evidence>
<dbReference type="GO" id="GO:0005829">
    <property type="term" value="C:cytosol"/>
    <property type="evidence" value="ECO:0007669"/>
    <property type="project" value="TreeGrafter"/>
</dbReference>
<evidence type="ECO:0000256" key="9">
    <source>
        <dbReference type="PROSITE-ProRule" id="PRU01091"/>
    </source>
</evidence>
<sequence>MIFCVEDEANIRELVVYTLETTGFEARGFEEGTSFFEALAEELPELILLDIMLPGEDGMEILKKLKTSGRTKDIPVIMVTAKGAEYDKVMGLDAGADDYVTKPFGMMELVSRIRAVLRRTSKKEEDDTYVLGEIRMDRKKHEVTVAGEPVALTLKEYELLRKLMENQNIVLTRDKLLEEIWGYDFDGETRTVDVHVRTLRQKLGQAGEYIETVRGVGYRIGEIDAK</sequence>
<dbReference type="SUPFAM" id="SSF46894">
    <property type="entry name" value="C-terminal effector domain of the bipartite response regulators"/>
    <property type="match status" value="1"/>
</dbReference>
<dbReference type="InterPro" id="IPR039420">
    <property type="entry name" value="WalR-like"/>
</dbReference>
<evidence type="ECO:0000313" key="17">
    <source>
        <dbReference type="EMBL" id="RHG56389.1"/>
    </source>
</evidence>
<accession>A0A173UB71</accession>
<dbReference type="AlphaFoldDB" id="A0A173UB71"/>
<evidence type="ECO:0000256" key="4">
    <source>
        <dbReference type="ARBA" id="ARBA00023015"/>
    </source>
</evidence>
<dbReference type="EMBL" id="QRIM01000026">
    <property type="protein sequence ID" value="RHG56389.1"/>
    <property type="molecule type" value="Genomic_DNA"/>
</dbReference>
<dbReference type="RefSeq" id="WP_008368508.1">
    <property type="nucleotide sequence ID" value="NZ_CAXSNH010000023.1"/>
</dbReference>
<dbReference type="InterPro" id="IPR001867">
    <property type="entry name" value="OmpR/PhoB-type_DNA-bd"/>
</dbReference>
<dbReference type="GO" id="GO:0006355">
    <property type="term" value="P:regulation of DNA-templated transcription"/>
    <property type="evidence" value="ECO:0007669"/>
    <property type="project" value="InterPro"/>
</dbReference>
<evidence type="ECO:0000256" key="1">
    <source>
        <dbReference type="ARBA" id="ARBA00018672"/>
    </source>
</evidence>
<dbReference type="EMBL" id="QRHO01000029">
    <property type="protein sequence ID" value="RHF81131.1"/>
    <property type="molecule type" value="Genomic_DNA"/>
</dbReference>
<dbReference type="InterPro" id="IPR036388">
    <property type="entry name" value="WH-like_DNA-bd_sf"/>
</dbReference>
<keyword evidence="5 9" id="KW-0238">DNA-binding</keyword>
<dbReference type="Proteomes" id="UP000095727">
    <property type="component" value="Unassembled WGS sequence"/>
</dbReference>
<dbReference type="PROSITE" id="PS51755">
    <property type="entry name" value="OMPR_PHOB"/>
    <property type="match status" value="1"/>
</dbReference>
<evidence type="ECO:0000313" key="22">
    <source>
        <dbReference type="Proteomes" id="UP000285693"/>
    </source>
</evidence>
<evidence type="ECO:0000313" key="14">
    <source>
        <dbReference type="EMBL" id="RGT87254.1"/>
    </source>
</evidence>
<evidence type="ECO:0000313" key="23">
    <source>
        <dbReference type="Proteomes" id="UP000286595"/>
    </source>
</evidence>
<dbReference type="Proteomes" id="UP000284579">
    <property type="component" value="Unassembled WGS sequence"/>
</dbReference>
<evidence type="ECO:0000259" key="10">
    <source>
        <dbReference type="PROSITE" id="PS50110"/>
    </source>
</evidence>
<dbReference type="InterPro" id="IPR011006">
    <property type="entry name" value="CheY-like_superfamily"/>
</dbReference>
<dbReference type="PANTHER" id="PTHR48111:SF73">
    <property type="entry name" value="ALKALINE PHOSPHATASE SYNTHESIS TRANSCRIPTIONAL REGULATORY PROTEIN PHOP"/>
    <property type="match status" value="1"/>
</dbReference>
<feature type="modified residue" description="4-aspartylphosphate" evidence="8">
    <location>
        <position position="50"/>
    </location>
</feature>
<evidence type="ECO:0000256" key="3">
    <source>
        <dbReference type="ARBA" id="ARBA00023012"/>
    </source>
</evidence>
<feature type="DNA-binding region" description="OmpR/PhoB-type" evidence="9">
    <location>
        <begin position="126"/>
        <end position="222"/>
    </location>
</feature>
<proteinExistence type="predicted"/>
<dbReference type="Proteomes" id="UP000095362">
    <property type="component" value="Unassembled WGS sequence"/>
</dbReference>
<dbReference type="PROSITE" id="PS50110">
    <property type="entry name" value="RESPONSE_REGULATORY"/>
    <property type="match status" value="1"/>
</dbReference>
<dbReference type="GO" id="GO:0000976">
    <property type="term" value="F:transcription cis-regulatory region binding"/>
    <property type="evidence" value="ECO:0007669"/>
    <property type="project" value="TreeGrafter"/>
</dbReference>
<dbReference type="STRING" id="410072.ERS852525_03099"/>
<dbReference type="EMBL" id="QRXY01000029">
    <property type="protein sequence ID" value="RGU42247.1"/>
    <property type="molecule type" value="Genomic_DNA"/>
</dbReference>
<dbReference type="Proteomes" id="UP000285693">
    <property type="component" value="Unassembled WGS sequence"/>
</dbReference>
<evidence type="ECO:0000313" key="18">
    <source>
        <dbReference type="Proteomes" id="UP000095362"/>
    </source>
</evidence>
<keyword evidence="4" id="KW-0805">Transcription regulation</keyword>
<comment type="function">
    <text evidence="7">May play the central regulatory role in sporulation. It may be an element of the effector pathway responsible for the activation of sporulation genes in response to nutritional stress. Spo0A may act in concert with spo0H (a sigma factor) to control the expression of some genes that are critical to the sporulation process.</text>
</comment>
<dbReference type="InterPro" id="IPR001789">
    <property type="entry name" value="Sig_transdc_resp-reg_receiver"/>
</dbReference>
<keyword evidence="20" id="KW-1185">Reference proteome</keyword>
<evidence type="ECO:0000313" key="13">
    <source>
        <dbReference type="EMBL" id="CUO76394.1"/>
    </source>
</evidence>
<dbReference type="EMBL" id="CYZK01000026">
    <property type="protein sequence ID" value="CUO76394.1"/>
    <property type="molecule type" value="Genomic_DNA"/>
</dbReference>
<dbReference type="Proteomes" id="UP000286595">
    <property type="component" value="Unassembled WGS sequence"/>
</dbReference>
<feature type="domain" description="Response regulatory" evidence="10">
    <location>
        <begin position="1"/>
        <end position="117"/>
    </location>
</feature>
<feature type="domain" description="OmpR/PhoB-type" evidence="11">
    <location>
        <begin position="126"/>
        <end position="222"/>
    </location>
</feature>
<evidence type="ECO:0000313" key="15">
    <source>
        <dbReference type="EMBL" id="RGU42247.1"/>
    </source>
</evidence>
<dbReference type="GO" id="GO:0000156">
    <property type="term" value="F:phosphorelay response regulator activity"/>
    <property type="evidence" value="ECO:0007669"/>
    <property type="project" value="TreeGrafter"/>
</dbReference>
<dbReference type="Gene3D" id="3.40.50.2300">
    <property type="match status" value="1"/>
</dbReference>
<dbReference type="SMART" id="SM00862">
    <property type="entry name" value="Trans_reg_C"/>
    <property type="match status" value="1"/>
</dbReference>
<dbReference type="InterPro" id="IPR016032">
    <property type="entry name" value="Sig_transdc_resp-reg_C-effctor"/>
</dbReference>
<evidence type="ECO:0000256" key="6">
    <source>
        <dbReference type="ARBA" id="ARBA00023163"/>
    </source>
</evidence>
<dbReference type="SUPFAM" id="SSF52172">
    <property type="entry name" value="CheY-like"/>
    <property type="match status" value="1"/>
</dbReference>
<dbReference type="PANTHER" id="PTHR48111">
    <property type="entry name" value="REGULATOR OF RPOS"/>
    <property type="match status" value="1"/>
</dbReference>
<keyword evidence="2 8" id="KW-0597">Phosphoprotein</keyword>
<evidence type="ECO:0000256" key="7">
    <source>
        <dbReference type="ARBA" id="ARBA00024867"/>
    </source>
</evidence>
<dbReference type="Pfam" id="PF00072">
    <property type="entry name" value="Response_reg"/>
    <property type="match status" value="1"/>
</dbReference>
<dbReference type="OrthoDB" id="9802426at2"/>
<protein>
    <recommendedName>
        <fullName evidence="1">Stage 0 sporulation protein A homolog</fullName>
    </recommendedName>
</protein>
<reference evidence="20 21" key="2">
    <citation type="submission" date="2018-08" db="EMBL/GenBank/DDBJ databases">
        <title>A genome reference for cultivated species of the human gut microbiota.</title>
        <authorList>
            <person name="Zou Y."/>
            <person name="Xue W."/>
            <person name="Luo G."/>
        </authorList>
    </citation>
    <scope>NUCLEOTIDE SEQUENCE [LARGE SCALE GENOMIC DNA]</scope>
    <source>
        <strain evidence="15 22">AF16-31</strain>
        <strain evidence="14 20">AF18-12LB</strain>
        <strain evidence="17 23">AM22-12LB</strain>
        <strain evidence="16 21">AM23-3</strain>
    </source>
</reference>
<dbReference type="PaxDb" id="410072-ERS852525_03099"/>
<dbReference type="EMBL" id="QRXJ01000025">
    <property type="protein sequence ID" value="RGT87254.1"/>
    <property type="molecule type" value="Genomic_DNA"/>
</dbReference>
<keyword evidence="3" id="KW-0902">Two-component regulatory system</keyword>
<dbReference type="CDD" id="cd00383">
    <property type="entry name" value="trans_reg_C"/>
    <property type="match status" value="1"/>
</dbReference>
<evidence type="ECO:0000313" key="19">
    <source>
        <dbReference type="Proteomes" id="UP000095727"/>
    </source>
</evidence>
<dbReference type="FunFam" id="1.10.10.10:FF:000018">
    <property type="entry name" value="DNA-binding response regulator ResD"/>
    <property type="match status" value="1"/>
</dbReference>
<evidence type="ECO:0000313" key="20">
    <source>
        <dbReference type="Proteomes" id="UP000283360"/>
    </source>
</evidence>
<dbReference type="SMART" id="SM00448">
    <property type="entry name" value="REC"/>
    <property type="match status" value="1"/>
</dbReference>
<evidence type="ECO:0000256" key="2">
    <source>
        <dbReference type="ARBA" id="ARBA00022553"/>
    </source>
</evidence>
<dbReference type="EMBL" id="CYXR01000026">
    <property type="protein sequence ID" value="CUN12313.1"/>
    <property type="molecule type" value="Genomic_DNA"/>
</dbReference>
<dbReference type="GeneID" id="92825587"/>
<organism evidence="12 19">
    <name type="scientific">Coprococcus comes</name>
    <dbReference type="NCBI Taxonomy" id="410072"/>
    <lineage>
        <taxon>Bacteria</taxon>
        <taxon>Bacillati</taxon>
        <taxon>Bacillota</taxon>
        <taxon>Clostridia</taxon>
        <taxon>Lachnospirales</taxon>
        <taxon>Lachnospiraceae</taxon>
        <taxon>Coprococcus</taxon>
    </lineage>
</organism>
<dbReference type="Pfam" id="PF00486">
    <property type="entry name" value="Trans_reg_C"/>
    <property type="match status" value="1"/>
</dbReference>
<dbReference type="Proteomes" id="UP000283360">
    <property type="component" value="Unassembled WGS sequence"/>
</dbReference>
<evidence type="ECO:0000313" key="16">
    <source>
        <dbReference type="EMBL" id="RHF81131.1"/>
    </source>
</evidence>
<evidence type="ECO:0000256" key="8">
    <source>
        <dbReference type="PROSITE-ProRule" id="PRU00169"/>
    </source>
</evidence>
<evidence type="ECO:0000313" key="12">
    <source>
        <dbReference type="EMBL" id="CUN12313.1"/>
    </source>
</evidence>
<evidence type="ECO:0000313" key="21">
    <source>
        <dbReference type="Proteomes" id="UP000284579"/>
    </source>
</evidence>
<dbReference type="GO" id="GO:0032993">
    <property type="term" value="C:protein-DNA complex"/>
    <property type="evidence" value="ECO:0007669"/>
    <property type="project" value="TreeGrafter"/>
</dbReference>
<dbReference type="Gene3D" id="6.10.250.690">
    <property type="match status" value="1"/>
</dbReference>
<keyword evidence="6" id="KW-0804">Transcription</keyword>
<dbReference type="Gene3D" id="1.10.10.10">
    <property type="entry name" value="Winged helix-like DNA-binding domain superfamily/Winged helix DNA-binding domain"/>
    <property type="match status" value="1"/>
</dbReference>
<gene>
    <name evidence="12" type="primary">phoB</name>
    <name evidence="17" type="ORF">DW252_15915</name>
    <name evidence="16" type="ORF">DW656_14665</name>
    <name evidence="15" type="ORF">DWW65_15420</name>
    <name evidence="14" type="ORF">DWX03_14555</name>
    <name evidence="13" type="ORF">ERS852481_02824</name>
    <name evidence="12" type="ORF">ERS852574_02847</name>
</gene>